<keyword evidence="1" id="KW-0732">Signal</keyword>
<dbReference type="AlphaFoldDB" id="A0A4U5M8V7"/>
<feature type="chain" id="PRO_5020774500" evidence="1">
    <location>
        <begin position="22"/>
        <end position="354"/>
    </location>
</feature>
<name>A0A4U5M8V7_STECR</name>
<organism evidence="2 3">
    <name type="scientific">Steinernema carpocapsae</name>
    <name type="common">Entomopathogenic nematode</name>
    <dbReference type="NCBI Taxonomy" id="34508"/>
    <lineage>
        <taxon>Eukaryota</taxon>
        <taxon>Metazoa</taxon>
        <taxon>Ecdysozoa</taxon>
        <taxon>Nematoda</taxon>
        <taxon>Chromadorea</taxon>
        <taxon>Rhabditida</taxon>
        <taxon>Tylenchina</taxon>
        <taxon>Panagrolaimomorpha</taxon>
        <taxon>Strongyloidoidea</taxon>
        <taxon>Steinernematidae</taxon>
        <taxon>Steinernema</taxon>
    </lineage>
</organism>
<keyword evidence="3" id="KW-1185">Reference proteome</keyword>
<reference evidence="2 3" key="1">
    <citation type="journal article" date="2015" name="Genome Biol.">
        <title>Comparative genomics of Steinernema reveals deeply conserved gene regulatory networks.</title>
        <authorList>
            <person name="Dillman A.R."/>
            <person name="Macchietto M."/>
            <person name="Porter C.F."/>
            <person name="Rogers A."/>
            <person name="Williams B."/>
            <person name="Antoshechkin I."/>
            <person name="Lee M.M."/>
            <person name="Goodwin Z."/>
            <person name="Lu X."/>
            <person name="Lewis E.E."/>
            <person name="Goodrich-Blair H."/>
            <person name="Stock S.P."/>
            <person name="Adams B.J."/>
            <person name="Sternberg P.W."/>
            <person name="Mortazavi A."/>
        </authorList>
    </citation>
    <scope>NUCLEOTIDE SEQUENCE [LARGE SCALE GENOMIC DNA]</scope>
    <source>
        <strain evidence="2 3">ALL</strain>
    </source>
</reference>
<protein>
    <submittedName>
        <fullName evidence="2">Uncharacterized protein</fullName>
    </submittedName>
</protein>
<evidence type="ECO:0000256" key="1">
    <source>
        <dbReference type="SAM" id="SignalP"/>
    </source>
</evidence>
<proteinExistence type="predicted"/>
<accession>A0A4U5M8V7</accession>
<sequence length="354" mass="39746">MEKTIVFQILVLLQIFHTFLGTQQSCRTLNGYNVAVFFHSKIYQFEFQGLPIDLYKQLHESAEIAKNFKPFYAEERAQLVLGYNNDIYGIKFKIANSADRINAVNLENSFSSKVFKFGPGEHALKAKFKFEISGRLDRITFFNDVFYSDASQFPLKNDSAGRHVYLPIYEKGEIFDLACGTSYPVTNDENGQLIGVLQGKKIFKKTCSGEGRNAPTHIDYAFYDGKCRNRLAFDTSVLNCFNVESCEIAYGPITLFHGIVVVPKKPITKDDIKYPGKQTTSSTTISTLKTNGAPFTSARTVAAMKTTRKPALTRTEAELKKKESKRKEEMPEKGAAALWKISLLAVLVVASLPM</sequence>
<comment type="caution">
    <text evidence="2">The sequence shown here is derived from an EMBL/GenBank/DDBJ whole genome shotgun (WGS) entry which is preliminary data.</text>
</comment>
<gene>
    <name evidence="2" type="ORF">L596_025800</name>
</gene>
<reference evidence="2 3" key="2">
    <citation type="journal article" date="2019" name="G3 (Bethesda)">
        <title>Hybrid Assembly of the Genome of the Entomopathogenic Nematode Steinernema carpocapsae Identifies the X-Chromosome.</title>
        <authorList>
            <person name="Serra L."/>
            <person name="Macchietto M."/>
            <person name="Macias-Munoz A."/>
            <person name="McGill C.J."/>
            <person name="Rodriguez I.M."/>
            <person name="Rodriguez B."/>
            <person name="Murad R."/>
            <person name="Mortazavi A."/>
        </authorList>
    </citation>
    <scope>NUCLEOTIDE SEQUENCE [LARGE SCALE GENOMIC DNA]</scope>
    <source>
        <strain evidence="2 3">ALL</strain>
    </source>
</reference>
<dbReference type="EMBL" id="AZBU02000009">
    <property type="protein sequence ID" value="TKR65390.1"/>
    <property type="molecule type" value="Genomic_DNA"/>
</dbReference>
<evidence type="ECO:0000313" key="2">
    <source>
        <dbReference type="EMBL" id="TKR65390.1"/>
    </source>
</evidence>
<dbReference type="Proteomes" id="UP000298663">
    <property type="component" value="Unassembled WGS sequence"/>
</dbReference>
<feature type="signal peptide" evidence="1">
    <location>
        <begin position="1"/>
        <end position="21"/>
    </location>
</feature>
<evidence type="ECO:0000313" key="3">
    <source>
        <dbReference type="Proteomes" id="UP000298663"/>
    </source>
</evidence>